<sequence length="107" mass="11807">MDLWPEFLASSWGKEFVAGGFGGIAGIMAGYPQSKRLTQKWTEAIENGESERERVLPDVRLGQDSVENGEWTGEDGRRAARERPVIGLGQDSVEFYGISRGFVKSVV</sequence>
<reference evidence="1 2" key="2">
    <citation type="journal article" date="2022" name="Mol. Ecol. Resour.">
        <title>The genomes of chicory, endive, great burdock and yacon provide insights into Asteraceae paleo-polyploidization history and plant inulin production.</title>
        <authorList>
            <person name="Fan W."/>
            <person name="Wang S."/>
            <person name="Wang H."/>
            <person name="Wang A."/>
            <person name="Jiang F."/>
            <person name="Liu H."/>
            <person name="Zhao H."/>
            <person name="Xu D."/>
            <person name="Zhang Y."/>
        </authorList>
    </citation>
    <scope>NUCLEOTIDE SEQUENCE [LARGE SCALE GENOMIC DNA]</scope>
    <source>
        <strain evidence="2">cv. Niubang</strain>
    </source>
</reference>
<comment type="caution">
    <text evidence="1">The sequence shown here is derived from an EMBL/GenBank/DDBJ whole genome shotgun (WGS) entry which is preliminary data.</text>
</comment>
<gene>
    <name evidence="1" type="ORF">L6452_21492</name>
</gene>
<reference evidence="2" key="1">
    <citation type="journal article" date="2022" name="Mol. Ecol. Resour.">
        <title>The genomes of chicory, endive, great burdock and yacon provide insights into Asteraceae palaeo-polyploidization history and plant inulin production.</title>
        <authorList>
            <person name="Fan W."/>
            <person name="Wang S."/>
            <person name="Wang H."/>
            <person name="Wang A."/>
            <person name="Jiang F."/>
            <person name="Liu H."/>
            <person name="Zhao H."/>
            <person name="Xu D."/>
            <person name="Zhang Y."/>
        </authorList>
    </citation>
    <scope>NUCLEOTIDE SEQUENCE [LARGE SCALE GENOMIC DNA]</scope>
    <source>
        <strain evidence="2">cv. Niubang</strain>
    </source>
</reference>
<proteinExistence type="predicted"/>
<accession>A0ACB9AYI2</accession>
<evidence type="ECO:0000313" key="2">
    <source>
        <dbReference type="Proteomes" id="UP001055879"/>
    </source>
</evidence>
<keyword evidence="2" id="KW-1185">Reference proteome</keyword>
<name>A0ACB9AYI2_ARCLA</name>
<dbReference type="EMBL" id="CM042053">
    <property type="protein sequence ID" value="KAI3714536.1"/>
    <property type="molecule type" value="Genomic_DNA"/>
</dbReference>
<dbReference type="Proteomes" id="UP001055879">
    <property type="component" value="Linkage Group LG07"/>
</dbReference>
<protein>
    <submittedName>
        <fullName evidence="1">Uncharacterized protein</fullName>
    </submittedName>
</protein>
<evidence type="ECO:0000313" key="1">
    <source>
        <dbReference type="EMBL" id="KAI3714536.1"/>
    </source>
</evidence>
<organism evidence="1 2">
    <name type="scientific">Arctium lappa</name>
    <name type="common">Greater burdock</name>
    <name type="synonym">Lappa major</name>
    <dbReference type="NCBI Taxonomy" id="4217"/>
    <lineage>
        <taxon>Eukaryota</taxon>
        <taxon>Viridiplantae</taxon>
        <taxon>Streptophyta</taxon>
        <taxon>Embryophyta</taxon>
        <taxon>Tracheophyta</taxon>
        <taxon>Spermatophyta</taxon>
        <taxon>Magnoliopsida</taxon>
        <taxon>eudicotyledons</taxon>
        <taxon>Gunneridae</taxon>
        <taxon>Pentapetalae</taxon>
        <taxon>asterids</taxon>
        <taxon>campanulids</taxon>
        <taxon>Asterales</taxon>
        <taxon>Asteraceae</taxon>
        <taxon>Carduoideae</taxon>
        <taxon>Cardueae</taxon>
        <taxon>Arctiinae</taxon>
        <taxon>Arctium</taxon>
    </lineage>
</organism>